<feature type="non-terminal residue" evidence="6">
    <location>
        <position position="370"/>
    </location>
</feature>
<feature type="compositionally biased region" description="Basic and acidic residues" evidence="4">
    <location>
        <begin position="23"/>
        <end position="36"/>
    </location>
</feature>
<proteinExistence type="inferred from homology"/>
<feature type="binding site" evidence="3">
    <location>
        <position position="163"/>
    </location>
    <ligand>
        <name>L-histidine</name>
        <dbReference type="ChEBI" id="CHEBI:57595"/>
    </ligand>
</feature>
<dbReference type="InterPro" id="IPR015807">
    <property type="entry name" value="His-tRNA-ligase"/>
</dbReference>
<evidence type="ECO:0000259" key="5">
    <source>
        <dbReference type="PROSITE" id="PS50862"/>
    </source>
</evidence>
<dbReference type="Pfam" id="PF13393">
    <property type="entry name" value="tRNA-synt_His"/>
    <property type="match status" value="1"/>
</dbReference>
<dbReference type="GO" id="GO:0005737">
    <property type="term" value="C:cytoplasm"/>
    <property type="evidence" value="ECO:0007669"/>
    <property type="project" value="UniProtKB-UniRule"/>
</dbReference>
<dbReference type="InterPro" id="IPR004516">
    <property type="entry name" value="HisRS/HisZ"/>
</dbReference>
<dbReference type="GO" id="GO:0005524">
    <property type="term" value="F:ATP binding"/>
    <property type="evidence" value="ECO:0007669"/>
    <property type="project" value="InterPro"/>
</dbReference>
<reference evidence="6 7" key="1">
    <citation type="journal article" date="2016" name="Nat. Commun.">
        <title>Thousands of microbial genomes shed light on interconnected biogeochemical processes in an aquifer system.</title>
        <authorList>
            <person name="Anantharaman K."/>
            <person name="Brown C.T."/>
            <person name="Hug L.A."/>
            <person name="Sharon I."/>
            <person name="Castelle C.J."/>
            <person name="Probst A.J."/>
            <person name="Thomas B.C."/>
            <person name="Singh A."/>
            <person name="Wilkins M.J."/>
            <person name="Karaoz U."/>
            <person name="Brodie E.L."/>
            <person name="Williams K.H."/>
            <person name="Hubbard S.S."/>
            <person name="Banfield J.F."/>
        </authorList>
    </citation>
    <scope>NUCLEOTIDE SEQUENCE [LARGE SCALE GENOMIC DNA]</scope>
</reference>
<gene>
    <name evidence="6" type="ORF">A3G58_01120</name>
</gene>
<name>A0A1G1ZCP9_9BACT</name>
<dbReference type="PROSITE" id="PS50862">
    <property type="entry name" value="AA_TRNA_LIGASE_II"/>
    <property type="match status" value="1"/>
</dbReference>
<organism evidence="6 7">
    <name type="scientific">Candidatus Colwellbacteria bacterium RIFCSPLOWO2_12_FULL_46_17</name>
    <dbReference type="NCBI Taxonomy" id="1797695"/>
    <lineage>
        <taxon>Bacteria</taxon>
        <taxon>Candidatus Colwelliibacteriota</taxon>
    </lineage>
</organism>
<feature type="binding site" evidence="3">
    <location>
        <position position="149"/>
    </location>
    <ligand>
        <name>L-histidine</name>
        <dbReference type="ChEBI" id="CHEBI:57595"/>
    </ligand>
</feature>
<dbReference type="CDD" id="cd00773">
    <property type="entry name" value="HisRS-like_core"/>
    <property type="match status" value="1"/>
</dbReference>
<dbReference type="PIRSF" id="PIRSF001549">
    <property type="entry name" value="His-tRNA_synth"/>
    <property type="match status" value="1"/>
</dbReference>
<dbReference type="InterPro" id="IPR006195">
    <property type="entry name" value="aa-tRNA-synth_II"/>
</dbReference>
<comment type="similarity">
    <text evidence="1">Belongs to the class-II aminoacyl-tRNA synthetase family.</text>
</comment>
<evidence type="ECO:0000256" key="4">
    <source>
        <dbReference type="SAM" id="MobiDB-lite"/>
    </source>
</evidence>
<dbReference type="PANTHER" id="PTHR43707">
    <property type="entry name" value="HISTIDYL-TRNA SYNTHETASE"/>
    <property type="match status" value="1"/>
</dbReference>
<evidence type="ECO:0000256" key="3">
    <source>
        <dbReference type="PIRSR" id="PIRSR001549-1"/>
    </source>
</evidence>
<dbReference type="EC" id="6.1.1.21" evidence="2"/>
<dbReference type="InterPro" id="IPR041715">
    <property type="entry name" value="HisRS-like_core"/>
</dbReference>
<dbReference type="GO" id="GO:0004821">
    <property type="term" value="F:histidine-tRNA ligase activity"/>
    <property type="evidence" value="ECO:0007669"/>
    <property type="project" value="UniProtKB-UniRule"/>
</dbReference>
<feature type="domain" description="Aminoacyl-transfer RNA synthetases class-II family profile" evidence="5">
    <location>
        <begin position="56"/>
        <end position="348"/>
    </location>
</feature>
<dbReference type="PANTHER" id="PTHR43707:SF1">
    <property type="entry name" value="HISTIDINE--TRNA LIGASE, MITOCHONDRIAL-RELATED"/>
    <property type="match status" value="1"/>
</dbReference>
<feature type="binding site" evidence="3">
    <location>
        <position position="167"/>
    </location>
    <ligand>
        <name>L-histidine</name>
        <dbReference type="ChEBI" id="CHEBI:57595"/>
    </ligand>
</feature>
<evidence type="ECO:0000313" key="6">
    <source>
        <dbReference type="EMBL" id="OGY62403.1"/>
    </source>
</evidence>
<feature type="region of interest" description="Disordered" evidence="4">
    <location>
        <begin position="1"/>
        <end position="36"/>
    </location>
</feature>
<dbReference type="EMBL" id="MHJD01000017">
    <property type="protein sequence ID" value="OGY62403.1"/>
    <property type="molecule type" value="Genomic_DNA"/>
</dbReference>
<accession>A0A1G1ZCP9</accession>
<dbReference type="InterPro" id="IPR045864">
    <property type="entry name" value="aa-tRNA-synth_II/BPL/LPL"/>
</dbReference>
<dbReference type="Proteomes" id="UP000177801">
    <property type="component" value="Unassembled WGS sequence"/>
</dbReference>
<evidence type="ECO:0000256" key="2">
    <source>
        <dbReference type="NCBIfam" id="TIGR00442"/>
    </source>
</evidence>
<evidence type="ECO:0000313" key="7">
    <source>
        <dbReference type="Proteomes" id="UP000177801"/>
    </source>
</evidence>
<dbReference type="NCBIfam" id="TIGR00442">
    <property type="entry name" value="hisS"/>
    <property type="match status" value="1"/>
</dbReference>
<feature type="binding site" evidence="3">
    <location>
        <position position="293"/>
    </location>
    <ligand>
        <name>L-histidine</name>
        <dbReference type="ChEBI" id="CHEBI:57595"/>
    </ligand>
</feature>
<dbReference type="Gene3D" id="3.30.930.10">
    <property type="entry name" value="Bira Bifunctional Protein, Domain 2"/>
    <property type="match status" value="1"/>
</dbReference>
<dbReference type="GO" id="GO:0006427">
    <property type="term" value="P:histidyl-tRNA aminoacylation"/>
    <property type="evidence" value="ECO:0007669"/>
    <property type="project" value="UniProtKB-UniRule"/>
</dbReference>
<dbReference type="SUPFAM" id="SSF55681">
    <property type="entry name" value="Class II aaRS and biotin synthetases"/>
    <property type="match status" value="1"/>
</dbReference>
<comment type="caution">
    <text evidence="6">The sequence shown here is derived from an EMBL/GenBank/DDBJ whole genome shotgun (WGS) entry which is preliminary data.</text>
</comment>
<feature type="binding site" evidence="3">
    <location>
        <begin position="118"/>
        <end position="120"/>
    </location>
    <ligand>
        <name>L-histidine</name>
        <dbReference type="ChEBI" id="CHEBI:57595"/>
    </ligand>
</feature>
<keyword evidence="6" id="KW-0436">Ligase</keyword>
<dbReference type="AlphaFoldDB" id="A0A1G1ZCP9"/>
<evidence type="ECO:0000256" key="1">
    <source>
        <dbReference type="ARBA" id="ARBA00008226"/>
    </source>
</evidence>
<protein>
    <recommendedName>
        <fullName evidence="2">Histidine--tRNA ligase</fullName>
        <ecNumber evidence="2">6.1.1.21</ecNumber>
    </recommendedName>
</protein>
<feature type="binding site" evidence="3">
    <location>
        <begin position="297"/>
        <end position="298"/>
    </location>
    <ligand>
        <name>L-histidine</name>
        <dbReference type="ChEBI" id="CHEBI:57595"/>
    </ligand>
</feature>
<sequence>MPAVKKLRAKNGPTYKVNTSVKAKPDSGEKQRGNRDIDFLMPPRGMHDVLPADAPVRDKVVEASRRMAEFYDFAEINTPVLEKVELFKRGVGEKTDIVGKEMYTLRTKGGDKLALRPEGTAPVVRAYLQHGMHKLPQPQRFYYFGPFFRHERPQAGRYRQLWQIGLEIVGGESDPVYDAQIIVMFYRILEELKTGPLSVNMNSIGCRVCRPGYRTKLVAYYKGKDVCKDCKDRLKDNPMRLLDCKKESCQPFKADAPSILDSLCSSCRSHLKQVLEYLEELGLPYFMNPTLVRGLDYYNRTVFEIFPDGEDLALVAGGRYDYLAEMLGGRPTPAAGAAMGVDRIVDLMKGENPKLLQLRIKKKVFLVHIG</sequence>